<evidence type="ECO:0000259" key="2">
    <source>
        <dbReference type="PROSITE" id="PS50263"/>
    </source>
</evidence>
<dbReference type="InterPro" id="IPR001110">
    <property type="entry name" value="UPF0012_CS"/>
</dbReference>
<dbReference type="PROSITE" id="PS50263">
    <property type="entry name" value="CN_HYDROLASE"/>
    <property type="match status" value="1"/>
</dbReference>
<feature type="domain" description="CN hydrolase" evidence="2">
    <location>
        <begin position="3"/>
        <end position="239"/>
    </location>
</feature>
<dbReference type="RefSeq" id="WP_317566362.1">
    <property type="nucleotide sequence ID" value="NZ_JAWLJX010000012.1"/>
</dbReference>
<name>A0ABU4BJB8_9NOCA</name>
<sequence>MSVTVALFQGPEFSADVDANLVAIDAAAEGAAAAGASILVTPEMSVSGYDIGDLVRERAEPFDGPIFERIAAIARTRAVAVVYGYPESSGESVFNSVQVIDASGLSVARYRKTHLFGELDRTHFAPGPELLVQFDFGGLRCGLLTCYDVEFPETVRAHADAGTQWLIVPTGLMTPFEIIATHVVPTRAYESQLFITYVNRCGAEASLTYCGLTCAVAPYGTDIARFGAHEQLLTVDLDPAELARSRAANTHLADRRHDLYRTVLDPTGSSRPEQETDR</sequence>
<dbReference type="EMBL" id="JAWLJX010000012">
    <property type="protein sequence ID" value="MDV6264305.1"/>
    <property type="molecule type" value="Genomic_DNA"/>
</dbReference>
<comment type="similarity">
    <text evidence="1">Belongs to the carbon-nitrogen hydrolase superfamily. NIT1/NIT2 family.</text>
</comment>
<dbReference type="GO" id="GO:0016787">
    <property type="term" value="F:hydrolase activity"/>
    <property type="evidence" value="ECO:0007669"/>
    <property type="project" value="UniProtKB-KW"/>
</dbReference>
<dbReference type="SUPFAM" id="SSF56317">
    <property type="entry name" value="Carbon-nitrogen hydrolase"/>
    <property type="match status" value="1"/>
</dbReference>
<dbReference type="InterPro" id="IPR044083">
    <property type="entry name" value="RamA-like"/>
</dbReference>
<keyword evidence="3" id="KW-0378">Hydrolase</keyword>
<dbReference type="InterPro" id="IPR003010">
    <property type="entry name" value="C-N_Hydrolase"/>
</dbReference>
<protein>
    <submittedName>
        <fullName evidence="3">Carbon-nitrogen hydrolase family protein</fullName>
    </submittedName>
</protein>
<gene>
    <name evidence="3" type="ORF">R3P96_23455</name>
</gene>
<dbReference type="CDD" id="cd07576">
    <property type="entry name" value="R-amidase_like"/>
    <property type="match status" value="1"/>
</dbReference>
<dbReference type="InterPro" id="IPR036526">
    <property type="entry name" value="C-N_Hydrolase_sf"/>
</dbReference>
<comment type="caution">
    <text evidence="3">The sequence shown here is derived from an EMBL/GenBank/DDBJ whole genome shotgun (WGS) entry which is preliminary data.</text>
</comment>
<evidence type="ECO:0000313" key="3">
    <source>
        <dbReference type="EMBL" id="MDV6264305.1"/>
    </source>
</evidence>
<dbReference type="Proteomes" id="UP001185755">
    <property type="component" value="Unassembled WGS sequence"/>
</dbReference>
<dbReference type="PANTHER" id="PTHR23088:SF27">
    <property type="entry name" value="DEAMINATED GLUTATHIONE AMIDASE"/>
    <property type="match status" value="1"/>
</dbReference>
<dbReference type="Pfam" id="PF00795">
    <property type="entry name" value="CN_hydrolase"/>
    <property type="match status" value="1"/>
</dbReference>
<organism evidence="3 4">
    <name type="scientific">Rhodococcoides yunnanense</name>
    <dbReference type="NCBI Taxonomy" id="278209"/>
    <lineage>
        <taxon>Bacteria</taxon>
        <taxon>Bacillati</taxon>
        <taxon>Actinomycetota</taxon>
        <taxon>Actinomycetes</taxon>
        <taxon>Mycobacteriales</taxon>
        <taxon>Nocardiaceae</taxon>
        <taxon>Rhodococcoides</taxon>
    </lineage>
</organism>
<evidence type="ECO:0000256" key="1">
    <source>
        <dbReference type="ARBA" id="ARBA00010613"/>
    </source>
</evidence>
<reference evidence="3 4" key="1">
    <citation type="submission" date="2023-10" db="EMBL/GenBank/DDBJ databases">
        <title>Development of a sustainable strategy for remediation of hydrocarbon-contaminated territories based on the waste exchange concept.</title>
        <authorList>
            <person name="Krivoruchko A."/>
        </authorList>
    </citation>
    <scope>NUCLEOTIDE SEQUENCE [LARGE SCALE GENOMIC DNA]</scope>
    <source>
        <strain evidence="3 4">IEGM 1323</strain>
    </source>
</reference>
<keyword evidence="4" id="KW-1185">Reference proteome</keyword>
<dbReference type="PROSITE" id="PS01227">
    <property type="entry name" value="UPF0012"/>
    <property type="match status" value="1"/>
</dbReference>
<accession>A0ABU4BJB8</accession>
<evidence type="ECO:0000313" key="4">
    <source>
        <dbReference type="Proteomes" id="UP001185755"/>
    </source>
</evidence>
<dbReference type="PANTHER" id="PTHR23088">
    <property type="entry name" value="NITRILASE-RELATED"/>
    <property type="match status" value="1"/>
</dbReference>
<proteinExistence type="inferred from homology"/>
<dbReference type="Gene3D" id="3.60.110.10">
    <property type="entry name" value="Carbon-nitrogen hydrolase"/>
    <property type="match status" value="1"/>
</dbReference>